<dbReference type="GO" id="GO:0016199">
    <property type="term" value="P:axon midline choice point recognition"/>
    <property type="evidence" value="ECO:0007669"/>
    <property type="project" value="UniProtKB-ARBA"/>
</dbReference>
<organism>
    <name type="scientific">Pediculus humanus subsp. corporis</name>
    <name type="common">Body louse</name>
    <dbReference type="NCBI Taxonomy" id="121224"/>
    <lineage>
        <taxon>Eukaryota</taxon>
        <taxon>Metazoa</taxon>
        <taxon>Ecdysozoa</taxon>
        <taxon>Arthropoda</taxon>
        <taxon>Hexapoda</taxon>
        <taxon>Insecta</taxon>
        <taxon>Pterygota</taxon>
        <taxon>Neoptera</taxon>
        <taxon>Paraneoptera</taxon>
        <taxon>Psocodea</taxon>
        <taxon>Troctomorpha</taxon>
        <taxon>Phthiraptera</taxon>
        <taxon>Anoplura</taxon>
        <taxon>Pediculidae</taxon>
        <taxon>Pediculus</taxon>
    </lineage>
</organism>
<evidence type="ECO:0000256" key="2">
    <source>
        <dbReference type="ARBA" id="ARBA00022473"/>
    </source>
</evidence>
<feature type="region of interest" description="Disordered" evidence="9">
    <location>
        <begin position="129"/>
        <end position="290"/>
    </location>
</feature>
<dbReference type="InParanoid" id="E0VQ96"/>
<dbReference type="GeneID" id="8233670"/>
<dbReference type="HOGENOM" id="CLU_624544_0_0_1"/>
<dbReference type="GO" id="GO:0006357">
    <property type="term" value="P:regulation of transcription by RNA polymerase II"/>
    <property type="evidence" value="ECO:0007669"/>
    <property type="project" value="TreeGrafter"/>
</dbReference>
<evidence type="ECO:0000313" key="12">
    <source>
        <dbReference type="EnsemblMetazoa" id="PHUM374410-PA"/>
    </source>
</evidence>
<sequence>MESEKVKFLLNWNHFTDHLSSCMTKLMTDISYSDIIIATADKHMIYSHQFVLANSSKYFQKLLRNMKRRREIQLVVALPEIKYDIFKILMNYMYKGETQVPHELLPSVIKAGQFLEIIGLVNLSESLGNGSSTKENFSSNETRSSNNNTSSQGHENKKSTLKEKIQVKDNESVSMKTLSKTEKRTNKNQNSNEKTALTEVLNVQESGKENQTKSGKTIRVKNLPQESKNFVQIPLKRKSSSSSSSSKDCIKKSSATSDLTSSSSSSTSTESSPSKKHQKSFTSTPIEMVPIKKEIDNDTQENEPILNDTKIQSEDSTEMITIKVEEPDDIEEVVYNELQCEFCHEVYTNPSEWVKHMTEQHEDRGYQTYKDLDKSGGGNTMITCVICSCVCFSATEWANHLQMWHTDRELAVANMTAPKKTHHKVKKKSCKRILPTTNK</sequence>
<dbReference type="EnsemblMetazoa" id="PHUM374410-RA">
    <property type="protein sequence ID" value="PHUM374410-PA"/>
    <property type="gene ID" value="PHUM374410"/>
</dbReference>
<keyword evidence="7" id="KW-0539">Nucleus</keyword>
<dbReference type="RefSeq" id="XP_002428290.1">
    <property type="nucleotide sequence ID" value="XM_002428245.1"/>
</dbReference>
<dbReference type="GO" id="GO:0045467">
    <property type="term" value="P:R7 cell development"/>
    <property type="evidence" value="ECO:0007669"/>
    <property type="project" value="UniProtKB-ARBA"/>
</dbReference>
<dbReference type="OrthoDB" id="6077919at2759"/>
<protein>
    <submittedName>
        <fullName evidence="11 12">Modifier of mdg4, putative</fullName>
    </submittedName>
</protein>
<dbReference type="InterPro" id="IPR000210">
    <property type="entry name" value="BTB/POZ_dom"/>
</dbReference>
<dbReference type="PROSITE" id="PS50097">
    <property type="entry name" value="BTB"/>
    <property type="match status" value="1"/>
</dbReference>
<evidence type="ECO:0000256" key="4">
    <source>
        <dbReference type="ARBA" id="ARBA00022902"/>
    </source>
</evidence>
<dbReference type="eggNOG" id="KOG1721">
    <property type="taxonomic scope" value="Eukaryota"/>
</dbReference>
<evidence type="ECO:0000313" key="11">
    <source>
        <dbReference type="EMBL" id="EEB15552.1"/>
    </source>
</evidence>
<feature type="compositionally biased region" description="Low complexity" evidence="9">
    <location>
        <begin position="135"/>
        <end position="151"/>
    </location>
</feature>
<dbReference type="PANTHER" id="PTHR23110:SF111">
    <property type="entry name" value="LONGITUDINALS LACKING PROTEIN, ISOFORMS F_I_K_T"/>
    <property type="match status" value="1"/>
</dbReference>
<dbReference type="SMART" id="SM00355">
    <property type="entry name" value="ZnF_C2H2"/>
    <property type="match status" value="2"/>
</dbReference>
<dbReference type="PROSITE" id="PS00028">
    <property type="entry name" value="ZINC_FINGER_C2H2_1"/>
    <property type="match status" value="1"/>
</dbReference>
<dbReference type="InterPro" id="IPR013087">
    <property type="entry name" value="Znf_C2H2_type"/>
</dbReference>
<dbReference type="GO" id="GO:0048813">
    <property type="term" value="P:dendrite morphogenesis"/>
    <property type="evidence" value="ECO:0007669"/>
    <property type="project" value="UniProtKB-ARBA"/>
</dbReference>
<keyword evidence="6" id="KW-0804">Transcription</keyword>
<evidence type="ECO:0000256" key="8">
    <source>
        <dbReference type="ARBA" id="ARBA00037382"/>
    </source>
</evidence>
<dbReference type="GO" id="GO:0045476">
    <property type="term" value="P:nurse cell apoptotic process"/>
    <property type="evidence" value="ECO:0007669"/>
    <property type="project" value="UniProtKB-ARBA"/>
</dbReference>
<dbReference type="SMART" id="SM00225">
    <property type="entry name" value="BTB"/>
    <property type="match status" value="1"/>
</dbReference>
<keyword evidence="13" id="KW-1185">Reference proteome</keyword>
<feature type="compositionally biased region" description="Basic and acidic residues" evidence="9">
    <location>
        <begin position="154"/>
        <end position="171"/>
    </location>
</feature>
<evidence type="ECO:0000256" key="5">
    <source>
        <dbReference type="ARBA" id="ARBA00023015"/>
    </source>
</evidence>
<feature type="compositionally biased region" description="Low complexity" evidence="9">
    <location>
        <begin position="240"/>
        <end position="272"/>
    </location>
</feature>
<keyword evidence="4" id="KW-0524">Neurogenesis</keyword>
<feature type="compositionally biased region" description="Polar residues" evidence="9">
    <location>
        <begin position="187"/>
        <end position="205"/>
    </location>
</feature>
<name>E0VQ96_PEDHC</name>
<dbReference type="GO" id="GO:0035167">
    <property type="term" value="P:larval lymph gland hemopoiesis"/>
    <property type="evidence" value="ECO:0007669"/>
    <property type="project" value="UniProtKB-ARBA"/>
</dbReference>
<dbReference type="SUPFAM" id="SSF54695">
    <property type="entry name" value="POZ domain"/>
    <property type="match status" value="1"/>
</dbReference>
<dbReference type="GO" id="GO:0007464">
    <property type="term" value="P:R3/R4 cell fate commitment"/>
    <property type="evidence" value="ECO:0007669"/>
    <property type="project" value="UniProtKB-ARBA"/>
</dbReference>
<dbReference type="AlphaFoldDB" id="E0VQ96"/>
<comment type="subcellular location">
    <subcellularLocation>
        <location evidence="1">Nucleus</location>
    </subcellularLocation>
</comment>
<dbReference type="InterPro" id="IPR051095">
    <property type="entry name" value="Dros_DevTransReg"/>
</dbReference>
<dbReference type="OMA" id="SHQKLCN"/>
<dbReference type="GO" id="GO:0008406">
    <property type="term" value="P:gonad development"/>
    <property type="evidence" value="ECO:0007669"/>
    <property type="project" value="UniProtKB-ARBA"/>
</dbReference>
<evidence type="ECO:0000256" key="6">
    <source>
        <dbReference type="ARBA" id="ARBA00023163"/>
    </source>
</evidence>
<dbReference type="GO" id="GO:0005634">
    <property type="term" value="C:nucleus"/>
    <property type="evidence" value="ECO:0007669"/>
    <property type="project" value="UniProtKB-SubCell"/>
</dbReference>
<dbReference type="Gene3D" id="3.30.710.10">
    <property type="entry name" value="Potassium Channel Kv1.1, Chain A"/>
    <property type="match status" value="1"/>
</dbReference>
<dbReference type="VEuPathDB" id="VectorBase:PHUM374410"/>
<evidence type="ECO:0000256" key="9">
    <source>
        <dbReference type="SAM" id="MobiDB-lite"/>
    </source>
</evidence>
<evidence type="ECO:0000259" key="10">
    <source>
        <dbReference type="PROSITE" id="PS50097"/>
    </source>
</evidence>
<evidence type="ECO:0000256" key="7">
    <source>
        <dbReference type="ARBA" id="ARBA00023242"/>
    </source>
</evidence>
<dbReference type="KEGG" id="phu:Phum_PHUM374410"/>
<dbReference type="Pfam" id="PF00651">
    <property type="entry name" value="BTB"/>
    <property type="match status" value="1"/>
</dbReference>
<proteinExistence type="predicted"/>
<dbReference type="EMBL" id="DS235405">
    <property type="protein sequence ID" value="EEB15552.1"/>
    <property type="molecule type" value="Genomic_DNA"/>
</dbReference>
<reference evidence="11" key="2">
    <citation type="submission" date="2007-04" db="EMBL/GenBank/DDBJ databases">
        <title>The genome of the human body louse.</title>
        <authorList>
            <consortium name="The Human Body Louse Genome Consortium"/>
            <person name="Kirkness E."/>
            <person name="Walenz B."/>
            <person name="Hass B."/>
            <person name="Bruggner R."/>
            <person name="Strausberg R."/>
        </authorList>
    </citation>
    <scope>NUCLEOTIDE SEQUENCE</scope>
    <source>
        <strain evidence="11">USDA</strain>
    </source>
</reference>
<dbReference type="CTD" id="8233670"/>
<keyword evidence="5" id="KW-0805">Transcription regulation</keyword>
<dbReference type="InterPro" id="IPR011333">
    <property type="entry name" value="SKP1/BTB/POZ_sf"/>
</dbReference>
<comment type="function">
    <text evidence="8">Putative transcription factor required for axon growth and guidance in the central and peripheral nervous systems. Repels CNS axons away from the midline by promoting the expression of the midline repellent sli and its receptor robo.</text>
</comment>
<dbReference type="Gene3D" id="3.30.160.60">
    <property type="entry name" value="Classic Zinc Finger"/>
    <property type="match status" value="1"/>
</dbReference>
<accession>E0VQ96</accession>
<feature type="domain" description="BTB" evidence="10">
    <location>
        <begin position="33"/>
        <end position="102"/>
    </location>
</feature>
<dbReference type="EMBL" id="AAZO01004366">
    <property type="status" value="NOT_ANNOTATED_CDS"/>
    <property type="molecule type" value="Genomic_DNA"/>
</dbReference>
<keyword evidence="2" id="KW-0217">Developmental protein</keyword>
<evidence type="ECO:0000313" key="13">
    <source>
        <dbReference type="Proteomes" id="UP000009046"/>
    </source>
</evidence>
<dbReference type="GO" id="GO:0007526">
    <property type="term" value="P:larval somatic muscle development"/>
    <property type="evidence" value="ECO:0007669"/>
    <property type="project" value="UniProtKB-ARBA"/>
</dbReference>
<dbReference type="PANTHER" id="PTHR23110">
    <property type="entry name" value="BTB DOMAIN TRANSCRIPTION FACTOR"/>
    <property type="match status" value="1"/>
</dbReference>
<reference evidence="12" key="3">
    <citation type="submission" date="2020-05" db="UniProtKB">
        <authorList>
            <consortium name="EnsemblMetazoa"/>
        </authorList>
    </citation>
    <scope>IDENTIFICATION</scope>
    <source>
        <strain evidence="12">USDA</strain>
    </source>
</reference>
<dbReference type="Proteomes" id="UP000009046">
    <property type="component" value="Unassembled WGS sequence"/>
</dbReference>
<evidence type="ECO:0000256" key="3">
    <source>
        <dbReference type="ARBA" id="ARBA00022782"/>
    </source>
</evidence>
<keyword evidence="3" id="KW-0221">Differentiation</keyword>
<evidence type="ECO:0000256" key="1">
    <source>
        <dbReference type="ARBA" id="ARBA00004123"/>
    </source>
</evidence>
<reference evidence="11" key="1">
    <citation type="submission" date="2007-04" db="EMBL/GenBank/DDBJ databases">
        <title>Annotation of Pediculus humanus corporis strain USDA.</title>
        <authorList>
            <person name="Kirkness E."/>
            <person name="Hannick L."/>
            <person name="Hass B."/>
            <person name="Bruggner R."/>
            <person name="Lawson D."/>
            <person name="Bidwell S."/>
            <person name="Joardar V."/>
            <person name="Caler E."/>
            <person name="Walenz B."/>
            <person name="Inman J."/>
            <person name="Schobel S."/>
            <person name="Galinsky K."/>
            <person name="Amedeo P."/>
            <person name="Strausberg R."/>
        </authorList>
    </citation>
    <scope>NUCLEOTIDE SEQUENCE</scope>
    <source>
        <strain evidence="11">USDA</strain>
    </source>
</reference>
<gene>
    <name evidence="12" type="primary">8233670</name>
    <name evidence="11" type="ORF">Phum_PHUM374410</name>
</gene>